<gene>
    <name evidence="1" type="ORF">DPEC_G00264980</name>
</gene>
<protein>
    <submittedName>
        <fullName evidence="1">Uncharacterized protein</fullName>
    </submittedName>
</protein>
<comment type="caution">
    <text evidence="1">The sequence shown here is derived from an EMBL/GenBank/DDBJ whole genome shotgun (WGS) entry which is preliminary data.</text>
</comment>
<dbReference type="Proteomes" id="UP001157502">
    <property type="component" value="Chromosome 23"/>
</dbReference>
<name>A0ACC2FSM7_DALPE</name>
<evidence type="ECO:0000313" key="1">
    <source>
        <dbReference type="EMBL" id="KAJ7994353.1"/>
    </source>
</evidence>
<organism evidence="1 2">
    <name type="scientific">Dallia pectoralis</name>
    <name type="common">Alaska blackfish</name>
    <dbReference type="NCBI Taxonomy" id="75939"/>
    <lineage>
        <taxon>Eukaryota</taxon>
        <taxon>Metazoa</taxon>
        <taxon>Chordata</taxon>
        <taxon>Craniata</taxon>
        <taxon>Vertebrata</taxon>
        <taxon>Euteleostomi</taxon>
        <taxon>Actinopterygii</taxon>
        <taxon>Neopterygii</taxon>
        <taxon>Teleostei</taxon>
        <taxon>Protacanthopterygii</taxon>
        <taxon>Esociformes</taxon>
        <taxon>Umbridae</taxon>
        <taxon>Dallia</taxon>
    </lineage>
</organism>
<keyword evidence="2" id="KW-1185">Reference proteome</keyword>
<accession>A0ACC2FSM7</accession>
<proteinExistence type="predicted"/>
<dbReference type="EMBL" id="CM055750">
    <property type="protein sequence ID" value="KAJ7994353.1"/>
    <property type="molecule type" value="Genomic_DNA"/>
</dbReference>
<reference evidence="1" key="1">
    <citation type="submission" date="2021-05" db="EMBL/GenBank/DDBJ databases">
        <authorList>
            <person name="Pan Q."/>
            <person name="Jouanno E."/>
            <person name="Zahm M."/>
            <person name="Klopp C."/>
            <person name="Cabau C."/>
            <person name="Louis A."/>
            <person name="Berthelot C."/>
            <person name="Parey E."/>
            <person name="Roest Crollius H."/>
            <person name="Montfort J."/>
            <person name="Robinson-Rechavi M."/>
            <person name="Bouchez O."/>
            <person name="Lampietro C."/>
            <person name="Lopez Roques C."/>
            <person name="Donnadieu C."/>
            <person name="Postlethwait J."/>
            <person name="Bobe J."/>
            <person name="Dillon D."/>
            <person name="Chandos A."/>
            <person name="von Hippel F."/>
            <person name="Guiguen Y."/>
        </authorList>
    </citation>
    <scope>NUCLEOTIDE SEQUENCE</scope>
    <source>
        <strain evidence="1">YG-Jan2019</strain>
    </source>
</reference>
<sequence>MSGPGWSMTTQLAKTLKRVETDNQTRTQLVKMVWQNTELEMTWPGRSSIWRRLKLREENMAPPLMGDLLPAVHVM</sequence>
<evidence type="ECO:0000313" key="2">
    <source>
        <dbReference type="Proteomes" id="UP001157502"/>
    </source>
</evidence>